<reference evidence="3 4" key="1">
    <citation type="journal article" date="2016" name="Nat. Commun.">
        <title>Thousands of microbial genomes shed light on interconnected biogeochemical processes in an aquifer system.</title>
        <authorList>
            <person name="Anantharaman K."/>
            <person name="Brown C.T."/>
            <person name="Hug L.A."/>
            <person name="Sharon I."/>
            <person name="Castelle C.J."/>
            <person name="Probst A.J."/>
            <person name="Thomas B.C."/>
            <person name="Singh A."/>
            <person name="Wilkins M.J."/>
            <person name="Karaoz U."/>
            <person name="Brodie E.L."/>
            <person name="Williams K.H."/>
            <person name="Hubbard S.S."/>
            <person name="Banfield J.F."/>
        </authorList>
    </citation>
    <scope>NUCLEOTIDE SEQUENCE [LARGE SCALE GENOMIC DNA]</scope>
</reference>
<evidence type="ECO:0000313" key="3">
    <source>
        <dbReference type="EMBL" id="OGF13415.1"/>
    </source>
</evidence>
<gene>
    <name evidence="3" type="ORF">A2024_05385</name>
</gene>
<feature type="domain" description="Putative regulatory protein FmdB zinc ribbon" evidence="2">
    <location>
        <begin position="1"/>
        <end position="43"/>
    </location>
</feature>
<evidence type="ECO:0000259" key="2">
    <source>
        <dbReference type="SMART" id="SM00834"/>
    </source>
</evidence>
<feature type="region of interest" description="Disordered" evidence="1">
    <location>
        <begin position="46"/>
        <end position="70"/>
    </location>
</feature>
<dbReference type="EMBL" id="MFFM01000019">
    <property type="protein sequence ID" value="OGF13415.1"/>
    <property type="molecule type" value="Genomic_DNA"/>
</dbReference>
<dbReference type="Pfam" id="PF09723">
    <property type="entry name" value="Zn_ribbon_8"/>
    <property type="match status" value="1"/>
</dbReference>
<proteinExistence type="predicted"/>
<evidence type="ECO:0000313" key="4">
    <source>
        <dbReference type="Proteomes" id="UP000177230"/>
    </source>
</evidence>
<dbReference type="PANTHER" id="PTHR34404">
    <property type="entry name" value="REGULATORY PROTEIN, FMDB FAMILY"/>
    <property type="match status" value="1"/>
</dbReference>
<feature type="region of interest" description="Disordered" evidence="1">
    <location>
        <begin position="86"/>
        <end position="117"/>
    </location>
</feature>
<accession>A0A1F5RFZ3</accession>
<sequence>MPIYEYQCLDCKKSFSLLILNPSSYGRPKCPNCGSDKLERMMSRFRTPQSEERRMEKLADPSCITGLDENDPSAVARWAKKMGKELGDEAGEGFDEMVDQTMEEETNKSNGPEETFE</sequence>
<evidence type="ECO:0000256" key="1">
    <source>
        <dbReference type="SAM" id="MobiDB-lite"/>
    </source>
</evidence>
<dbReference type="NCBIfam" id="TIGR02605">
    <property type="entry name" value="CxxC_CxxC_SSSS"/>
    <property type="match status" value="1"/>
</dbReference>
<feature type="compositionally biased region" description="Basic and acidic residues" evidence="1">
    <location>
        <begin position="49"/>
        <end position="59"/>
    </location>
</feature>
<organism evidence="3 4">
    <name type="scientific">Candidatus Edwardsbacteria bacterium GWF2_54_11</name>
    <dbReference type="NCBI Taxonomy" id="1817851"/>
    <lineage>
        <taxon>Bacteria</taxon>
        <taxon>Candidatus Edwardsiibacteriota</taxon>
    </lineage>
</organism>
<comment type="caution">
    <text evidence="3">The sequence shown here is derived from an EMBL/GenBank/DDBJ whole genome shotgun (WGS) entry which is preliminary data.</text>
</comment>
<dbReference type="Proteomes" id="UP000177230">
    <property type="component" value="Unassembled WGS sequence"/>
</dbReference>
<dbReference type="SMART" id="SM00834">
    <property type="entry name" value="CxxC_CXXC_SSSS"/>
    <property type="match status" value="1"/>
</dbReference>
<dbReference type="InterPro" id="IPR013429">
    <property type="entry name" value="Regulatory_FmdB_Zinc_ribbon"/>
</dbReference>
<dbReference type="PANTHER" id="PTHR34404:SF3">
    <property type="entry name" value="REGULATORY PROTEIN, FMDB FAMILY"/>
    <property type="match status" value="1"/>
</dbReference>
<name>A0A1F5RFZ3_9BACT</name>
<protein>
    <submittedName>
        <fullName evidence="3">FmdB family transcriptional regulator</fullName>
    </submittedName>
</protein>
<feature type="compositionally biased region" description="Polar residues" evidence="1">
    <location>
        <begin position="108"/>
        <end position="117"/>
    </location>
</feature>
<dbReference type="AlphaFoldDB" id="A0A1F5RFZ3"/>
<feature type="compositionally biased region" description="Acidic residues" evidence="1">
    <location>
        <begin position="88"/>
        <end position="104"/>
    </location>
</feature>